<protein>
    <submittedName>
        <fullName evidence="2">Uncharacterized protein</fullName>
    </submittedName>
</protein>
<evidence type="ECO:0000313" key="2">
    <source>
        <dbReference type="EMBL" id="SHF22536.1"/>
    </source>
</evidence>
<sequence length="110" mass="12491">MKLDSVSRTNIIHRMVIHSRQRSRFWASLLLLIALIAAQPVLAEHIHFKDPTHELCDLCFNQMPAAPGSEYRTYLPARTFHYLTQSAPVPGDSQPERQSARAPPVRLSFA</sequence>
<accession>A0A1M4ZY40</accession>
<dbReference type="OrthoDB" id="5741165at2"/>
<dbReference type="AlphaFoldDB" id="A0A1M4ZY40"/>
<dbReference type="STRING" id="494016.SAMN04487965_1677"/>
<feature type="region of interest" description="Disordered" evidence="1">
    <location>
        <begin position="85"/>
        <end position="110"/>
    </location>
</feature>
<dbReference type="EMBL" id="FQVA01000001">
    <property type="protein sequence ID" value="SHF22536.1"/>
    <property type="molecule type" value="Genomic_DNA"/>
</dbReference>
<organism evidence="2 3">
    <name type="scientific">Microbulbifer donghaiensis</name>
    <dbReference type="NCBI Taxonomy" id="494016"/>
    <lineage>
        <taxon>Bacteria</taxon>
        <taxon>Pseudomonadati</taxon>
        <taxon>Pseudomonadota</taxon>
        <taxon>Gammaproteobacteria</taxon>
        <taxon>Cellvibrionales</taxon>
        <taxon>Microbulbiferaceae</taxon>
        <taxon>Microbulbifer</taxon>
    </lineage>
</organism>
<proteinExistence type="predicted"/>
<keyword evidence="3" id="KW-1185">Reference proteome</keyword>
<name>A0A1M4ZY40_9GAMM</name>
<reference evidence="3" key="1">
    <citation type="submission" date="2016-11" db="EMBL/GenBank/DDBJ databases">
        <authorList>
            <person name="Varghese N."/>
            <person name="Submissions S."/>
        </authorList>
    </citation>
    <scope>NUCLEOTIDE SEQUENCE [LARGE SCALE GENOMIC DNA]</scope>
    <source>
        <strain evidence="3">CGMCC 1.7063</strain>
    </source>
</reference>
<evidence type="ECO:0000313" key="3">
    <source>
        <dbReference type="Proteomes" id="UP000184170"/>
    </source>
</evidence>
<evidence type="ECO:0000256" key="1">
    <source>
        <dbReference type="SAM" id="MobiDB-lite"/>
    </source>
</evidence>
<gene>
    <name evidence="2" type="ORF">SAMN04487965_1677</name>
</gene>
<dbReference type="Proteomes" id="UP000184170">
    <property type="component" value="Unassembled WGS sequence"/>
</dbReference>
<dbReference type="RefSeq" id="WP_073273561.1">
    <property type="nucleotide sequence ID" value="NZ_FQVA01000001.1"/>
</dbReference>